<dbReference type="InterPro" id="IPR051686">
    <property type="entry name" value="Lipoprotein_DolP"/>
</dbReference>
<keyword evidence="3" id="KW-0677">Repeat</keyword>
<gene>
    <name evidence="6" type="ORF">LCGC14_0063560</name>
</gene>
<comment type="caution">
    <text evidence="6">The sequence shown here is derived from an EMBL/GenBank/DDBJ whole genome shotgun (WGS) entry which is preliminary data.</text>
</comment>
<keyword evidence="2" id="KW-0732">Signal</keyword>
<name>A0A0F9W2U4_9ZZZZ</name>
<dbReference type="AlphaFoldDB" id="A0A0F9W2U4"/>
<keyword evidence="4" id="KW-0574">Periplasm</keyword>
<proteinExistence type="predicted"/>
<dbReference type="GO" id="GO:0042597">
    <property type="term" value="C:periplasmic space"/>
    <property type="evidence" value="ECO:0007669"/>
    <property type="project" value="UniProtKB-SubCell"/>
</dbReference>
<feature type="domain" description="BON" evidence="5">
    <location>
        <begin position="213"/>
        <end position="282"/>
    </location>
</feature>
<dbReference type="FunFam" id="3.30.1340.30:FF:000001">
    <property type="entry name" value="Molecular chaperone OsmY"/>
    <property type="match status" value="1"/>
</dbReference>
<dbReference type="Gene3D" id="3.30.1340.30">
    <property type="match status" value="3"/>
</dbReference>
<dbReference type="EMBL" id="LAZR01000015">
    <property type="protein sequence ID" value="KKO06548.1"/>
    <property type="molecule type" value="Genomic_DNA"/>
</dbReference>
<dbReference type="SMART" id="SM00749">
    <property type="entry name" value="BON"/>
    <property type="match status" value="3"/>
</dbReference>
<reference evidence="6" key="1">
    <citation type="journal article" date="2015" name="Nature">
        <title>Complex archaea that bridge the gap between prokaryotes and eukaryotes.</title>
        <authorList>
            <person name="Spang A."/>
            <person name="Saw J.H."/>
            <person name="Jorgensen S.L."/>
            <person name="Zaremba-Niedzwiedzka K."/>
            <person name="Martijn J."/>
            <person name="Lind A.E."/>
            <person name="van Eijk R."/>
            <person name="Schleper C."/>
            <person name="Guy L."/>
            <person name="Ettema T.J."/>
        </authorList>
    </citation>
    <scope>NUCLEOTIDE SEQUENCE</scope>
</reference>
<evidence type="ECO:0000256" key="4">
    <source>
        <dbReference type="ARBA" id="ARBA00022764"/>
    </source>
</evidence>
<feature type="domain" description="BON" evidence="5">
    <location>
        <begin position="123"/>
        <end position="191"/>
    </location>
</feature>
<evidence type="ECO:0000259" key="5">
    <source>
        <dbReference type="PROSITE" id="PS50914"/>
    </source>
</evidence>
<evidence type="ECO:0000256" key="2">
    <source>
        <dbReference type="ARBA" id="ARBA00022729"/>
    </source>
</evidence>
<dbReference type="PROSITE" id="PS50914">
    <property type="entry name" value="BON"/>
    <property type="match status" value="3"/>
</dbReference>
<dbReference type="InterPro" id="IPR014004">
    <property type="entry name" value="Transpt-assoc_nodulatn_dom_bac"/>
</dbReference>
<dbReference type="Pfam" id="PF04972">
    <property type="entry name" value="BON"/>
    <property type="match status" value="3"/>
</dbReference>
<dbReference type="PANTHER" id="PTHR34606:SF15">
    <property type="entry name" value="BON DOMAIN-CONTAINING PROTEIN"/>
    <property type="match status" value="1"/>
</dbReference>
<accession>A0A0F9W2U4</accession>
<feature type="domain" description="BON" evidence="5">
    <location>
        <begin position="36"/>
        <end position="104"/>
    </location>
</feature>
<organism evidence="6">
    <name type="scientific">marine sediment metagenome</name>
    <dbReference type="NCBI Taxonomy" id="412755"/>
    <lineage>
        <taxon>unclassified sequences</taxon>
        <taxon>metagenomes</taxon>
        <taxon>ecological metagenomes</taxon>
    </lineage>
</organism>
<evidence type="ECO:0000256" key="1">
    <source>
        <dbReference type="ARBA" id="ARBA00004418"/>
    </source>
</evidence>
<evidence type="ECO:0000313" key="6">
    <source>
        <dbReference type="EMBL" id="KKO06548.1"/>
    </source>
</evidence>
<comment type="subcellular location">
    <subcellularLocation>
        <location evidence="1">Periplasm</location>
    </subcellularLocation>
</comment>
<protein>
    <recommendedName>
        <fullName evidence="5">BON domain-containing protein</fullName>
    </recommendedName>
</protein>
<evidence type="ECO:0000256" key="3">
    <source>
        <dbReference type="ARBA" id="ARBA00022737"/>
    </source>
</evidence>
<dbReference type="InterPro" id="IPR007055">
    <property type="entry name" value="BON_dom"/>
</dbReference>
<dbReference type="PANTHER" id="PTHR34606">
    <property type="entry name" value="BON DOMAIN-CONTAINING PROTEIN"/>
    <property type="match status" value="1"/>
</dbReference>
<sequence length="282" mass="30028">MHNLTKLAFAITTASIIAVSPMALHAEEANMSQQLSEARYKGSVMTAIATNRNLSPFSIDVDIQGDKAVLTGEVESEVDKDLAEQVALGIDGIEDVDNKLTVDPEAERREYAEGERSLTSRLGDATTTATIKSKLLWNESTQGLDIDVSTENGVVTLTGNAASAASKDLAEMLAEDTDDVREVQNELKVNGEEQSNVAERAEAEANNAENAISDAWITSKVKSSFLFSRNLSGTDISVKTTNGMVMLSGNVDTDAEKALAEETAKNIQGVNQVDADALSVEG</sequence>